<feature type="transmembrane region" description="Helical" evidence="2">
    <location>
        <begin position="64"/>
        <end position="87"/>
    </location>
</feature>
<accession>A0AAV4U945</accession>
<organism evidence="3 4">
    <name type="scientific">Caerostris darwini</name>
    <dbReference type="NCBI Taxonomy" id="1538125"/>
    <lineage>
        <taxon>Eukaryota</taxon>
        <taxon>Metazoa</taxon>
        <taxon>Ecdysozoa</taxon>
        <taxon>Arthropoda</taxon>
        <taxon>Chelicerata</taxon>
        <taxon>Arachnida</taxon>
        <taxon>Araneae</taxon>
        <taxon>Araneomorphae</taxon>
        <taxon>Entelegynae</taxon>
        <taxon>Araneoidea</taxon>
        <taxon>Araneidae</taxon>
        <taxon>Caerostris</taxon>
    </lineage>
</organism>
<protein>
    <submittedName>
        <fullName evidence="3">Uncharacterized protein</fullName>
    </submittedName>
</protein>
<keyword evidence="2" id="KW-0812">Transmembrane</keyword>
<keyword evidence="4" id="KW-1185">Reference proteome</keyword>
<keyword evidence="2" id="KW-1133">Transmembrane helix</keyword>
<sequence length="278" mass="30533">MLPRNECDICVPPLDIGPPPPLPANFQDKAILSGSCNVCSVLSDVEMRPIRKIPFLPEVTDASLLPVAATFVVGILFVFITAVVLLLKIKKCQAFMPHSVCWIFPRNVLPHTELAPSSLPSPSPSMEKLKDSGKRQWHTSSRSLQSENIYEVCSPPSPDSLYEEVGPGPRPECNPYGVVMVENSFNSMNKSRPSFTSELGQDYMAGGRFQPCLMRNINLPNSRFSTFGGSAHGFVNPVVQDSHVTNSQTLRSSFRPRNSGTGGYVQKRELPPVPGDNY</sequence>
<name>A0AAV4U945_9ARAC</name>
<gene>
    <name evidence="3" type="primary">AVEN_93102_1</name>
    <name evidence="3" type="ORF">CDAR_172132</name>
</gene>
<dbReference type="EMBL" id="BPLQ01010895">
    <property type="protein sequence ID" value="GIY54257.1"/>
    <property type="molecule type" value="Genomic_DNA"/>
</dbReference>
<dbReference type="Proteomes" id="UP001054837">
    <property type="component" value="Unassembled WGS sequence"/>
</dbReference>
<evidence type="ECO:0000313" key="4">
    <source>
        <dbReference type="Proteomes" id="UP001054837"/>
    </source>
</evidence>
<dbReference type="AlphaFoldDB" id="A0AAV4U945"/>
<keyword evidence="2" id="KW-0472">Membrane</keyword>
<feature type="region of interest" description="Disordered" evidence="1">
    <location>
        <begin position="115"/>
        <end position="143"/>
    </location>
</feature>
<feature type="region of interest" description="Disordered" evidence="1">
    <location>
        <begin position="251"/>
        <end position="278"/>
    </location>
</feature>
<proteinExistence type="predicted"/>
<comment type="caution">
    <text evidence="3">The sequence shown here is derived from an EMBL/GenBank/DDBJ whole genome shotgun (WGS) entry which is preliminary data.</text>
</comment>
<evidence type="ECO:0000256" key="1">
    <source>
        <dbReference type="SAM" id="MobiDB-lite"/>
    </source>
</evidence>
<reference evidence="3 4" key="1">
    <citation type="submission" date="2021-06" db="EMBL/GenBank/DDBJ databases">
        <title>Caerostris darwini draft genome.</title>
        <authorList>
            <person name="Kono N."/>
            <person name="Arakawa K."/>
        </authorList>
    </citation>
    <scope>NUCLEOTIDE SEQUENCE [LARGE SCALE GENOMIC DNA]</scope>
</reference>
<evidence type="ECO:0000313" key="3">
    <source>
        <dbReference type="EMBL" id="GIY54257.1"/>
    </source>
</evidence>
<evidence type="ECO:0000256" key="2">
    <source>
        <dbReference type="SAM" id="Phobius"/>
    </source>
</evidence>